<sequence length="381" mass="40878">MFRESIDVSCSIIRGGSSKGVFFLENSLPPHGELRDKILLAAFGSPDARQIDGLGGANSLTSKVCIVGPSQRDDADVDYTYGQVSIDKAMIDWKGNCGNMISAVGIFAVQNNLLKAVEPLTNVRIYNTNSNKIIHVTYPVKDGRVLSEGDYSIPGVPGTGAKLKVEFFDPSGSVTKKLLPTGNTKDTISLGENKIFTVSMVDSGNPVIFVKAEDLGMNGTELPAEIESAPGILNTLEEIRSICAELSGIVSDRKDALSKSPAYPKICIVSEPKDYINSEGALVKAEETDLLARMAALQKMHKTFAVTAAVATGAASKIKGTIVNEIVGDKISETLIIGQPYGPMEVTIHMEDGKIIKEGIYRTARKIMDGNVYIPYSKLEV</sequence>
<dbReference type="PANTHER" id="PTHR43709:SF2">
    <property type="entry name" value="DUF453 DOMAIN PROTEIN (AFU_ORTHOLOGUE AFUA_6G00360)"/>
    <property type="match status" value="1"/>
</dbReference>
<organism evidence="3 4">
    <name type="scientific">Sedimentibacter saalensis</name>
    <dbReference type="NCBI Taxonomy" id="130788"/>
    <lineage>
        <taxon>Bacteria</taxon>
        <taxon>Bacillati</taxon>
        <taxon>Bacillota</taxon>
        <taxon>Tissierellia</taxon>
        <taxon>Sedimentibacter</taxon>
    </lineage>
</organism>
<evidence type="ECO:0000256" key="1">
    <source>
        <dbReference type="ARBA" id="ARBA00007673"/>
    </source>
</evidence>
<accession>A0A562JAY8</accession>
<dbReference type="Proteomes" id="UP000315343">
    <property type="component" value="Unassembled WGS sequence"/>
</dbReference>
<reference evidence="3 4" key="1">
    <citation type="submission" date="2019-07" db="EMBL/GenBank/DDBJ databases">
        <title>Genomic Encyclopedia of Type Strains, Phase I: the one thousand microbial genomes (KMG-I) project.</title>
        <authorList>
            <person name="Kyrpides N."/>
        </authorList>
    </citation>
    <scope>NUCLEOTIDE SEQUENCE [LARGE SCALE GENOMIC DNA]</scope>
    <source>
        <strain evidence="3 4">DSM 13558</strain>
    </source>
</reference>
<gene>
    <name evidence="3" type="ORF">LY60_01608</name>
</gene>
<comment type="caution">
    <text evidence="3">The sequence shown here is derived from an EMBL/GenBank/DDBJ whole genome shotgun (WGS) entry which is preliminary data.</text>
</comment>
<dbReference type="GO" id="GO:0016853">
    <property type="term" value="F:isomerase activity"/>
    <property type="evidence" value="ECO:0007669"/>
    <property type="project" value="UniProtKB-KW"/>
</dbReference>
<dbReference type="OrthoDB" id="9779763at2"/>
<keyword evidence="2" id="KW-0413">Isomerase</keyword>
<proteinExistence type="inferred from homology"/>
<evidence type="ECO:0000313" key="4">
    <source>
        <dbReference type="Proteomes" id="UP000315343"/>
    </source>
</evidence>
<keyword evidence="4" id="KW-1185">Reference proteome</keyword>
<dbReference type="Gene3D" id="3.10.310.10">
    <property type="entry name" value="Diaminopimelate Epimerase, Chain A, domain 1"/>
    <property type="match status" value="2"/>
</dbReference>
<name>A0A562JAY8_9FIRM</name>
<dbReference type="Pfam" id="PF04303">
    <property type="entry name" value="PrpF"/>
    <property type="match status" value="1"/>
</dbReference>
<comment type="similarity">
    <text evidence="1">Belongs to the PrpF family.</text>
</comment>
<dbReference type="RefSeq" id="WP_145082154.1">
    <property type="nucleotide sequence ID" value="NZ_VLKH01000004.1"/>
</dbReference>
<evidence type="ECO:0000256" key="2">
    <source>
        <dbReference type="ARBA" id="ARBA00023235"/>
    </source>
</evidence>
<dbReference type="EMBL" id="VLKH01000004">
    <property type="protein sequence ID" value="TWH80348.1"/>
    <property type="molecule type" value="Genomic_DNA"/>
</dbReference>
<dbReference type="AlphaFoldDB" id="A0A562JAY8"/>
<evidence type="ECO:0008006" key="5">
    <source>
        <dbReference type="Google" id="ProtNLM"/>
    </source>
</evidence>
<dbReference type="InterPro" id="IPR007400">
    <property type="entry name" value="PrpF-like"/>
</dbReference>
<protein>
    <recommendedName>
        <fullName evidence="5">3-methylitaconate isomerase</fullName>
    </recommendedName>
</protein>
<dbReference type="PANTHER" id="PTHR43709">
    <property type="entry name" value="ACONITATE ISOMERASE-RELATED"/>
    <property type="match status" value="1"/>
</dbReference>
<evidence type="ECO:0000313" key="3">
    <source>
        <dbReference type="EMBL" id="TWH80348.1"/>
    </source>
</evidence>
<dbReference type="SUPFAM" id="SSF54506">
    <property type="entry name" value="Diaminopimelate epimerase-like"/>
    <property type="match status" value="2"/>
</dbReference>